<dbReference type="GO" id="GO:0005743">
    <property type="term" value="C:mitochondrial inner membrane"/>
    <property type="evidence" value="ECO:0007669"/>
    <property type="project" value="TreeGrafter"/>
</dbReference>
<dbReference type="InterPro" id="IPR039544">
    <property type="entry name" value="Tim44-like"/>
</dbReference>
<evidence type="ECO:0000256" key="1">
    <source>
        <dbReference type="SAM" id="MobiDB-lite"/>
    </source>
</evidence>
<reference evidence="2" key="1">
    <citation type="journal article" date="2021" name="bioRxiv">
        <title>Whole Genome Assembly and Annotation of Northern Wild Rice, Zizania palustris L., Supports a Whole Genome Duplication in the Zizania Genus.</title>
        <authorList>
            <person name="Haas M."/>
            <person name="Kono T."/>
            <person name="Macchietto M."/>
            <person name="Millas R."/>
            <person name="McGilp L."/>
            <person name="Shao M."/>
            <person name="Duquette J."/>
            <person name="Hirsch C.N."/>
            <person name="Kimball J."/>
        </authorList>
    </citation>
    <scope>NUCLEOTIDE SEQUENCE</scope>
    <source>
        <tissue evidence="2">Fresh leaf tissue</tissue>
    </source>
</reference>
<dbReference type="PANTHER" id="PTHR10721">
    <property type="entry name" value="MITOCHONDRIAL IMPORT INNER MEMBRANE TRANSLOCASE SUBUNIT TIM44"/>
    <property type="match status" value="1"/>
</dbReference>
<feature type="compositionally biased region" description="Basic and acidic residues" evidence="1">
    <location>
        <begin position="189"/>
        <end position="198"/>
    </location>
</feature>
<dbReference type="GO" id="GO:0051087">
    <property type="term" value="F:protein-folding chaperone binding"/>
    <property type="evidence" value="ECO:0007669"/>
    <property type="project" value="TreeGrafter"/>
</dbReference>
<accession>A0A8J5TCG8</accession>
<dbReference type="EMBL" id="JAAALK010000282">
    <property type="protein sequence ID" value="KAG8079660.1"/>
    <property type="molecule type" value="Genomic_DNA"/>
</dbReference>
<name>A0A8J5TCG8_ZIZPA</name>
<gene>
    <name evidence="2" type="ORF">GUJ93_ZPchr0007g4803</name>
</gene>
<dbReference type="GO" id="GO:0030150">
    <property type="term" value="P:protein import into mitochondrial matrix"/>
    <property type="evidence" value="ECO:0007669"/>
    <property type="project" value="TreeGrafter"/>
</dbReference>
<sequence length="302" mass="33576">MFALTKLENKILTEPFAFSCCLLCSAVPRARRRRHPNTSAFAPCPSASSRDGDLGAAPSSEAALLRSLAAIGQCDSARCLIFLATNGNLQAIAGHRHLNNRNLSVFNEFSKQLKGEAKSNPEFQKSMKEFSEKLSVTKEDLKFRSKKTVDKIYRSIDDVWIEAEATSKKVTPNVKEKISAATEKVKESFRLGKEETSSCRDGSSEASKPESTEASSHSDYKSQDATSSYTLFNKLRSTLPSASPMVAEDVRERWETSDNPVVQKIQDLNHSIFEETVTAVSFREIRQRDPSFSLSDFVDDVQ</sequence>
<protein>
    <submittedName>
        <fullName evidence="2">Uncharacterized protein</fullName>
    </submittedName>
</protein>
<proteinExistence type="predicted"/>
<evidence type="ECO:0000313" key="3">
    <source>
        <dbReference type="Proteomes" id="UP000729402"/>
    </source>
</evidence>
<dbReference type="Proteomes" id="UP000729402">
    <property type="component" value="Unassembled WGS sequence"/>
</dbReference>
<keyword evidence="3" id="KW-1185">Reference proteome</keyword>
<dbReference type="OrthoDB" id="10265990at2759"/>
<dbReference type="PANTHER" id="PTHR10721:SF1">
    <property type="entry name" value="MITOCHONDRIAL IMPORT INNER MEMBRANE TRANSLOCASE SUBUNIT TIM44"/>
    <property type="match status" value="1"/>
</dbReference>
<evidence type="ECO:0000313" key="2">
    <source>
        <dbReference type="EMBL" id="KAG8079660.1"/>
    </source>
</evidence>
<feature type="region of interest" description="Disordered" evidence="1">
    <location>
        <begin position="189"/>
        <end position="222"/>
    </location>
</feature>
<organism evidence="2 3">
    <name type="scientific">Zizania palustris</name>
    <name type="common">Northern wild rice</name>
    <dbReference type="NCBI Taxonomy" id="103762"/>
    <lineage>
        <taxon>Eukaryota</taxon>
        <taxon>Viridiplantae</taxon>
        <taxon>Streptophyta</taxon>
        <taxon>Embryophyta</taxon>
        <taxon>Tracheophyta</taxon>
        <taxon>Spermatophyta</taxon>
        <taxon>Magnoliopsida</taxon>
        <taxon>Liliopsida</taxon>
        <taxon>Poales</taxon>
        <taxon>Poaceae</taxon>
        <taxon>BOP clade</taxon>
        <taxon>Oryzoideae</taxon>
        <taxon>Oryzeae</taxon>
        <taxon>Zizaniinae</taxon>
        <taxon>Zizania</taxon>
    </lineage>
</organism>
<dbReference type="AlphaFoldDB" id="A0A8J5TCG8"/>
<comment type="caution">
    <text evidence="2">The sequence shown here is derived from an EMBL/GenBank/DDBJ whole genome shotgun (WGS) entry which is preliminary data.</text>
</comment>
<feature type="compositionally biased region" description="Basic and acidic residues" evidence="1">
    <location>
        <begin position="207"/>
        <end position="222"/>
    </location>
</feature>
<reference evidence="2" key="2">
    <citation type="submission" date="2021-02" db="EMBL/GenBank/DDBJ databases">
        <authorList>
            <person name="Kimball J.A."/>
            <person name="Haas M.W."/>
            <person name="Macchietto M."/>
            <person name="Kono T."/>
            <person name="Duquette J."/>
            <person name="Shao M."/>
        </authorList>
    </citation>
    <scope>NUCLEOTIDE SEQUENCE</scope>
    <source>
        <tissue evidence="2">Fresh leaf tissue</tissue>
    </source>
</reference>